<dbReference type="Gene3D" id="3.40.50.720">
    <property type="entry name" value="NAD(P)-binding Rossmann-like Domain"/>
    <property type="match status" value="1"/>
</dbReference>
<dbReference type="Proteomes" id="UP000178912">
    <property type="component" value="Unassembled WGS sequence"/>
</dbReference>
<dbReference type="EMBL" id="FJUX01000033">
    <property type="protein sequence ID" value="CZS97772.1"/>
    <property type="molecule type" value="Genomic_DNA"/>
</dbReference>
<dbReference type="OrthoDB" id="1933717at2759"/>
<dbReference type="InterPro" id="IPR002347">
    <property type="entry name" value="SDR_fam"/>
</dbReference>
<accession>A0A1E1KIE3</accession>
<keyword evidence="2" id="KW-1185">Reference proteome</keyword>
<name>A0A1E1KIE3_9HELO</name>
<reference evidence="2" key="1">
    <citation type="submission" date="2016-03" db="EMBL/GenBank/DDBJ databases">
        <authorList>
            <person name="Guldener U."/>
        </authorList>
    </citation>
    <scope>NUCLEOTIDE SEQUENCE [LARGE SCALE GENOMIC DNA]</scope>
    <source>
        <strain evidence="2">04CH-RAC-A.6.1</strain>
    </source>
</reference>
<evidence type="ECO:0000313" key="2">
    <source>
        <dbReference type="Proteomes" id="UP000178912"/>
    </source>
</evidence>
<proteinExistence type="predicted"/>
<evidence type="ECO:0000313" key="1">
    <source>
        <dbReference type="EMBL" id="CZS97772.1"/>
    </source>
</evidence>
<protein>
    <submittedName>
        <fullName evidence="1">Uncharacterized protein</fullName>
    </submittedName>
</protein>
<organism evidence="1 2">
    <name type="scientific">Rhynchosporium agropyri</name>
    <dbReference type="NCBI Taxonomy" id="914238"/>
    <lineage>
        <taxon>Eukaryota</taxon>
        <taxon>Fungi</taxon>
        <taxon>Dikarya</taxon>
        <taxon>Ascomycota</taxon>
        <taxon>Pezizomycotina</taxon>
        <taxon>Leotiomycetes</taxon>
        <taxon>Helotiales</taxon>
        <taxon>Ploettnerulaceae</taxon>
        <taxon>Rhynchosporium</taxon>
    </lineage>
</organism>
<sequence>MDIRDEKAVQILFADIRLTFRTADVLINDAGSGKSAPPINDTKIADFWRDFEVKVKGTLLMTPKFIKLVEKTKPATIINIPAGRKIGR</sequence>
<dbReference type="Pfam" id="PF00106">
    <property type="entry name" value="adh_short"/>
    <property type="match status" value="1"/>
</dbReference>
<gene>
    <name evidence="1" type="ORF">RAG0_06693</name>
</gene>
<dbReference type="SUPFAM" id="SSF51735">
    <property type="entry name" value="NAD(P)-binding Rossmann-fold domains"/>
    <property type="match status" value="1"/>
</dbReference>
<dbReference type="InterPro" id="IPR036291">
    <property type="entry name" value="NAD(P)-bd_dom_sf"/>
</dbReference>
<dbReference type="AlphaFoldDB" id="A0A1E1KIE3"/>